<dbReference type="PATRIC" id="fig|927665.4.peg.1768"/>
<accession>A0A0F5JI12</accession>
<dbReference type="PROSITE" id="PS51257">
    <property type="entry name" value="PROKAR_LIPOPROTEIN"/>
    <property type="match status" value="1"/>
</dbReference>
<evidence type="ECO:0000313" key="2">
    <source>
        <dbReference type="Proteomes" id="UP000033047"/>
    </source>
</evidence>
<dbReference type="EMBL" id="AQHV01000010">
    <property type="protein sequence ID" value="KKB57077.1"/>
    <property type="molecule type" value="Genomic_DNA"/>
</dbReference>
<organism evidence="1 2">
    <name type="scientific">Parabacteroides goldsteinii DSM 19448 = WAL 12034</name>
    <dbReference type="NCBI Taxonomy" id="927665"/>
    <lineage>
        <taxon>Bacteria</taxon>
        <taxon>Pseudomonadati</taxon>
        <taxon>Bacteroidota</taxon>
        <taxon>Bacteroidia</taxon>
        <taxon>Bacteroidales</taxon>
        <taxon>Tannerellaceae</taxon>
        <taxon>Parabacteroides</taxon>
    </lineage>
</organism>
<sequence length="195" mass="22301">MGKSNIIYYLLACLFLSGGCIQKEATNHHSQHKTNWQTVLQDKLPLLGHRNWIVITDMAYPLQTREGITTLYANEPYTEVLGTVKKMVDNSLHVYAHIYQDEELSFLEEGFCPGINDLKTEMGNVLPATEITSIRHDDLIARLDSISNLFEVVIIKTKLTKPYTSTFFELDCKYWDSNKQTILNERIANTGTNQL</sequence>
<dbReference type="AlphaFoldDB" id="A0A0F5JI12"/>
<comment type="caution">
    <text evidence="1">The sequence shown here is derived from an EMBL/GenBank/DDBJ whole genome shotgun (WGS) entry which is preliminary data.</text>
</comment>
<reference evidence="1 2" key="1">
    <citation type="submission" date="2013-04" db="EMBL/GenBank/DDBJ databases">
        <title>The Genome Sequence of Parabacteroides goldsteinii DSM 19448.</title>
        <authorList>
            <consortium name="The Broad Institute Genomics Platform"/>
            <person name="Earl A."/>
            <person name="Ward D."/>
            <person name="Feldgarden M."/>
            <person name="Gevers D."/>
            <person name="Martens E."/>
            <person name="Sakamoto M."/>
            <person name="Benno Y."/>
            <person name="Song Y."/>
            <person name="Liu C."/>
            <person name="Lee J."/>
            <person name="Bolanos M."/>
            <person name="Vaisanen M.L."/>
            <person name="Finegold S.M."/>
            <person name="Walker B."/>
            <person name="Young S."/>
            <person name="Zeng Q."/>
            <person name="Gargeya S."/>
            <person name="Fitzgerald M."/>
            <person name="Haas B."/>
            <person name="Abouelleil A."/>
            <person name="Allen A.W."/>
            <person name="Alvarado L."/>
            <person name="Arachchi H.M."/>
            <person name="Berlin A.M."/>
            <person name="Chapman S.B."/>
            <person name="Gainer-Dewar J."/>
            <person name="Goldberg J."/>
            <person name="Griggs A."/>
            <person name="Gujja S."/>
            <person name="Hansen M."/>
            <person name="Howarth C."/>
            <person name="Imamovic A."/>
            <person name="Ireland A."/>
            <person name="Larimer J."/>
            <person name="McCowan C."/>
            <person name="Murphy C."/>
            <person name="Pearson M."/>
            <person name="Poon T.W."/>
            <person name="Priest M."/>
            <person name="Roberts A."/>
            <person name="Saif S."/>
            <person name="Shea T."/>
            <person name="Sisk P."/>
            <person name="Sykes S."/>
            <person name="Wortman J."/>
            <person name="Nusbaum C."/>
            <person name="Birren B."/>
        </authorList>
    </citation>
    <scope>NUCLEOTIDE SEQUENCE [LARGE SCALE GENOMIC DNA]</scope>
    <source>
        <strain evidence="1 2">DSM 19448</strain>
    </source>
</reference>
<evidence type="ECO:0000313" key="1">
    <source>
        <dbReference type="EMBL" id="KKB57077.1"/>
    </source>
</evidence>
<protein>
    <recommendedName>
        <fullName evidence="3">D-ribose pyranase</fullName>
    </recommendedName>
</protein>
<dbReference type="STRING" id="927665.HMPREF1535_01729"/>
<name>A0A0F5JI12_9BACT</name>
<evidence type="ECO:0008006" key="3">
    <source>
        <dbReference type="Google" id="ProtNLM"/>
    </source>
</evidence>
<dbReference type="HOGENOM" id="CLU_1420967_0_0_10"/>
<proteinExistence type="predicted"/>
<gene>
    <name evidence="1" type="ORF">HMPREF1535_01729</name>
</gene>
<dbReference type="Proteomes" id="UP000033047">
    <property type="component" value="Unassembled WGS sequence"/>
</dbReference>
<dbReference type="RefSeq" id="WP_009860475.1">
    <property type="nucleotide sequence ID" value="NZ_KQ033912.1"/>
</dbReference>